<accession>A0A9P7SVL3</accession>
<dbReference type="Pfam" id="PF08309">
    <property type="entry name" value="LVIVD"/>
    <property type="match status" value="1"/>
</dbReference>
<protein>
    <recommendedName>
        <fullName evidence="4">Choice-of-anchor B family protein</fullName>
    </recommendedName>
</protein>
<evidence type="ECO:0000256" key="1">
    <source>
        <dbReference type="SAM" id="SignalP"/>
    </source>
</evidence>
<evidence type="ECO:0008006" key="4">
    <source>
        <dbReference type="Google" id="ProtNLM"/>
    </source>
</evidence>
<sequence length="454" mass="50799">MKLVTVTLLAMAMGCVQAESAMSKMSQVMSQKASFHKQKQEAGVFAEKNYKSMGNVKCENGEAGEYSCKNVDIIGSITHEAMGSTSREGNDIWGWTSDDGREFAIVGQTDGTAFVEITKSKSLKYRGRLPTQTDVAIWRDIKVIDHHAYISSESHMHGMQVFDLHKLLDLGENADPKVFDIHSDLTALFTDVGAAHNVIANPETKTIYLSGGSNATCQGLNQGLMIIDVKNPSKPTLQGCFGEGDYVHDARCVTYHGPDTRFDGRQICLTYNIHSFMVYDVTDPKNPRILSNNYYDGIDGKGAYTHQGWELDQDWRYMLMDDEQDEAVRNEREQFDDLKTRTYIWDISSLTDPVMTGVYKSPVDAIDHNLYIKNHTAYMANYASGLRVVDASSVIQDPTGQGMREVAYFDCWPQDDDEPEVAFYGAWSSYIWFPSGTVVLNCIETGMFALDVHV</sequence>
<evidence type="ECO:0000313" key="3">
    <source>
        <dbReference type="Proteomes" id="UP000748025"/>
    </source>
</evidence>
<dbReference type="EMBL" id="SRPW01001645">
    <property type="protein sequence ID" value="KAG5999694.1"/>
    <property type="molecule type" value="Genomic_DNA"/>
</dbReference>
<feature type="chain" id="PRO_5040310592" description="Choice-of-anchor B family protein" evidence="1">
    <location>
        <begin position="19"/>
        <end position="454"/>
    </location>
</feature>
<comment type="caution">
    <text evidence="2">The sequence shown here is derived from an EMBL/GenBank/DDBJ whole genome shotgun (WGS) entry which is preliminary data.</text>
</comment>
<keyword evidence="3" id="KW-1185">Reference proteome</keyword>
<feature type="signal peptide" evidence="1">
    <location>
        <begin position="1"/>
        <end position="18"/>
    </location>
</feature>
<dbReference type="NCBIfam" id="TIGR04312">
    <property type="entry name" value="choice_anch_B"/>
    <property type="match status" value="1"/>
</dbReference>
<organism evidence="2 3">
    <name type="scientific">Claviceps pusilla</name>
    <dbReference type="NCBI Taxonomy" id="123648"/>
    <lineage>
        <taxon>Eukaryota</taxon>
        <taxon>Fungi</taxon>
        <taxon>Dikarya</taxon>
        <taxon>Ascomycota</taxon>
        <taxon>Pezizomycotina</taxon>
        <taxon>Sordariomycetes</taxon>
        <taxon>Hypocreomycetidae</taxon>
        <taxon>Hypocreales</taxon>
        <taxon>Clavicipitaceae</taxon>
        <taxon>Claviceps</taxon>
    </lineage>
</organism>
<gene>
    <name evidence="2" type="ORF">E4U43_001916</name>
</gene>
<dbReference type="GO" id="GO:0005576">
    <property type="term" value="C:extracellular region"/>
    <property type="evidence" value="ECO:0007669"/>
    <property type="project" value="TreeGrafter"/>
</dbReference>
<dbReference type="AlphaFoldDB" id="A0A9P7SVL3"/>
<dbReference type="PROSITE" id="PS51257">
    <property type="entry name" value="PROKAR_LIPOPROTEIN"/>
    <property type="match status" value="1"/>
</dbReference>
<name>A0A9P7SVL3_9HYPO</name>
<reference evidence="2" key="1">
    <citation type="journal article" date="2020" name="bioRxiv">
        <title>Whole genome comparisons of ergot fungi reveals the divergence and evolution of species within the genus Claviceps are the result of varying mechanisms driving genome evolution and host range expansion.</title>
        <authorList>
            <person name="Wyka S.A."/>
            <person name="Mondo S.J."/>
            <person name="Liu M."/>
            <person name="Dettman J."/>
            <person name="Nalam V."/>
            <person name="Broders K.D."/>
        </authorList>
    </citation>
    <scope>NUCLEOTIDE SEQUENCE</scope>
    <source>
        <strain evidence="2">CCC 602</strain>
    </source>
</reference>
<keyword evidence="1" id="KW-0732">Signal</keyword>
<evidence type="ECO:0000313" key="2">
    <source>
        <dbReference type="EMBL" id="KAG5999694.1"/>
    </source>
</evidence>
<dbReference type="PANTHER" id="PTHR38787:SF3">
    <property type="entry name" value="REGULATORY P DOMAIN-CONTAINING PROTEIN"/>
    <property type="match status" value="1"/>
</dbReference>
<dbReference type="Proteomes" id="UP000748025">
    <property type="component" value="Unassembled WGS sequence"/>
</dbReference>
<dbReference type="PANTHER" id="PTHR38787">
    <property type="entry name" value="REGULATORY P DOMAIN-CONTAINING PROTEIN"/>
    <property type="match status" value="1"/>
</dbReference>
<dbReference type="InterPro" id="IPR027589">
    <property type="entry name" value="Choice_anch_B"/>
</dbReference>
<dbReference type="OrthoDB" id="2099887at2759"/>
<proteinExistence type="predicted"/>
<dbReference type="InterPro" id="IPR013211">
    <property type="entry name" value="LVIVD"/>
</dbReference>